<dbReference type="InterPro" id="IPR020904">
    <property type="entry name" value="Sc_DH/Rdtase_CS"/>
</dbReference>
<dbReference type="InterPro" id="IPR002347">
    <property type="entry name" value="SDR_fam"/>
</dbReference>
<dbReference type="EMBL" id="JAFEKC020000003">
    <property type="protein sequence ID" value="KAK0515658.1"/>
    <property type="molecule type" value="Genomic_DNA"/>
</dbReference>
<dbReference type="Pfam" id="PF00106">
    <property type="entry name" value="adh_short"/>
    <property type="match status" value="2"/>
</dbReference>
<dbReference type="PANTHER" id="PTHR42808">
    <property type="entry name" value="HYDROXYSTEROID DEHYDROGENASE-LIKE PROTEIN 2"/>
    <property type="match status" value="1"/>
</dbReference>
<comment type="caution">
    <text evidence="3">The sequence shown here is derived from an EMBL/GenBank/DDBJ whole genome shotgun (WGS) entry which is preliminary data.</text>
</comment>
<proteinExistence type="predicted"/>
<dbReference type="PRINTS" id="PR00081">
    <property type="entry name" value="GDHRDH"/>
</dbReference>
<evidence type="ECO:0008006" key="5">
    <source>
        <dbReference type="Google" id="ProtNLM"/>
    </source>
</evidence>
<keyword evidence="4" id="KW-1185">Reference proteome</keyword>
<dbReference type="PROSITE" id="PS00061">
    <property type="entry name" value="ADH_SHORT"/>
    <property type="match status" value="1"/>
</dbReference>
<keyword evidence="1" id="KW-0521">NADP</keyword>
<dbReference type="InterPro" id="IPR036291">
    <property type="entry name" value="NAD(P)-bd_dom_sf"/>
</dbReference>
<gene>
    <name evidence="3" type="ORF">JMJ35_001692</name>
</gene>
<organism evidence="3 4">
    <name type="scientific">Cladonia borealis</name>
    <dbReference type="NCBI Taxonomy" id="184061"/>
    <lineage>
        <taxon>Eukaryota</taxon>
        <taxon>Fungi</taxon>
        <taxon>Dikarya</taxon>
        <taxon>Ascomycota</taxon>
        <taxon>Pezizomycotina</taxon>
        <taxon>Lecanoromycetes</taxon>
        <taxon>OSLEUM clade</taxon>
        <taxon>Lecanoromycetidae</taxon>
        <taxon>Lecanorales</taxon>
        <taxon>Lecanorineae</taxon>
        <taxon>Cladoniaceae</taxon>
        <taxon>Cladonia</taxon>
    </lineage>
</organism>
<feature type="region of interest" description="Disordered" evidence="2">
    <location>
        <begin position="286"/>
        <end position="314"/>
    </location>
</feature>
<dbReference type="Gene3D" id="3.40.50.720">
    <property type="entry name" value="NAD(P)-binding Rossmann-like Domain"/>
    <property type="match status" value="1"/>
</dbReference>
<evidence type="ECO:0000256" key="1">
    <source>
        <dbReference type="ARBA" id="ARBA00022857"/>
    </source>
</evidence>
<protein>
    <recommendedName>
        <fullName evidence="5">Short chain dehydrogenase</fullName>
    </recommendedName>
</protein>
<feature type="compositionally biased region" description="Basic and acidic residues" evidence="2">
    <location>
        <begin position="289"/>
        <end position="304"/>
    </location>
</feature>
<evidence type="ECO:0000256" key="2">
    <source>
        <dbReference type="SAM" id="MobiDB-lite"/>
    </source>
</evidence>
<reference evidence="3" key="1">
    <citation type="submission" date="2023-03" db="EMBL/GenBank/DDBJ databases">
        <title>Complete genome of Cladonia borealis.</title>
        <authorList>
            <person name="Park H."/>
        </authorList>
    </citation>
    <scope>NUCLEOTIDE SEQUENCE</scope>
    <source>
        <strain evidence="3">ANT050790</strain>
    </source>
</reference>
<sequence>MSPEKQVALVVGASRGIGRQIAIDLAKNNYTVVVSAKTTSNPHTCVPFPPDPNSPASTINTVALEITNFGGSATPIAVDTRSPTSIQNLITTTITLHSRIDVLIYNSGAIWWASVAGTPRSRFQLMQKINPEGLYATIQACLRHFAAQAWKGRIIVVSPPIYSRFFRGKTAYAMGKVGMSVLTKGLAMDFQREGKSDMAITSIWPATAIESAATAQVTKRNPEEGRDLRKPTIFSDAVLAMLKAPTEVVNGLLDLDEDFLRREEGMTDFGRYSVVEGASPRRIMPRSFPRLEVEEQDDEGKRVESNALRGKAKL</sequence>
<name>A0AA39R6A5_9LECA</name>
<dbReference type="Proteomes" id="UP001166286">
    <property type="component" value="Unassembled WGS sequence"/>
</dbReference>
<evidence type="ECO:0000313" key="4">
    <source>
        <dbReference type="Proteomes" id="UP001166286"/>
    </source>
</evidence>
<evidence type="ECO:0000313" key="3">
    <source>
        <dbReference type="EMBL" id="KAK0515658.1"/>
    </source>
</evidence>
<dbReference type="PANTHER" id="PTHR42808:SF4">
    <property type="entry name" value="SHORT CHAIN DEHYDROGENASE"/>
    <property type="match status" value="1"/>
</dbReference>
<accession>A0AA39R6A5</accession>
<dbReference type="AlphaFoldDB" id="A0AA39R6A5"/>
<dbReference type="InterPro" id="IPR051935">
    <property type="entry name" value="HSDL2"/>
</dbReference>
<dbReference type="SUPFAM" id="SSF51735">
    <property type="entry name" value="NAD(P)-binding Rossmann-fold domains"/>
    <property type="match status" value="1"/>
</dbReference>